<reference evidence="2 3" key="1">
    <citation type="submission" date="2016-07" db="EMBL/GenBank/DDBJ databases">
        <title>Pervasive Adenine N6-methylation of Active Genes in Fungi.</title>
        <authorList>
            <consortium name="DOE Joint Genome Institute"/>
            <person name="Mondo S.J."/>
            <person name="Dannebaum R.O."/>
            <person name="Kuo R.C."/>
            <person name="Labutti K."/>
            <person name="Haridas S."/>
            <person name="Kuo A."/>
            <person name="Salamov A."/>
            <person name="Ahrendt S.R."/>
            <person name="Lipzen A."/>
            <person name="Sullivan W."/>
            <person name="Andreopoulos W.B."/>
            <person name="Clum A."/>
            <person name="Lindquist E."/>
            <person name="Daum C."/>
            <person name="Ramamoorthy G.K."/>
            <person name="Gryganskyi A."/>
            <person name="Culley D."/>
            <person name="Magnuson J.K."/>
            <person name="James T.Y."/>
            <person name="O'Malley M.A."/>
            <person name="Stajich J.E."/>
            <person name="Spatafora J.W."/>
            <person name="Visel A."/>
            <person name="Grigoriev I.V."/>
        </authorList>
    </citation>
    <scope>NUCLEOTIDE SEQUENCE [LARGE SCALE GENOMIC DNA]</scope>
    <source>
        <strain evidence="2 3">NRRL 3116</strain>
    </source>
</reference>
<dbReference type="PANTHER" id="PTHR13621">
    <property type="entry name" value="PROLINE-RICH PROTEIN PRCC"/>
    <property type="match status" value="1"/>
</dbReference>
<dbReference type="STRING" id="64571.A0A1Y2H380"/>
<keyword evidence="3" id="KW-1185">Reference proteome</keyword>
<name>A0A1Y2H380_9FUNG</name>
<dbReference type="AlphaFoldDB" id="A0A1Y2H380"/>
<organism evidence="2 3">
    <name type="scientific">Lobosporangium transversale</name>
    <dbReference type="NCBI Taxonomy" id="64571"/>
    <lineage>
        <taxon>Eukaryota</taxon>
        <taxon>Fungi</taxon>
        <taxon>Fungi incertae sedis</taxon>
        <taxon>Mucoromycota</taxon>
        <taxon>Mortierellomycotina</taxon>
        <taxon>Mortierellomycetes</taxon>
        <taxon>Mortierellales</taxon>
        <taxon>Mortierellaceae</taxon>
        <taxon>Lobosporangium</taxon>
    </lineage>
</organism>
<feature type="region of interest" description="Disordered" evidence="1">
    <location>
        <begin position="114"/>
        <end position="133"/>
    </location>
</feature>
<proteinExistence type="predicted"/>
<dbReference type="OrthoDB" id="206969at2759"/>
<evidence type="ECO:0000256" key="1">
    <source>
        <dbReference type="SAM" id="MobiDB-lite"/>
    </source>
</evidence>
<dbReference type="RefSeq" id="XP_021886683.1">
    <property type="nucleotide sequence ID" value="XM_022031111.1"/>
</dbReference>
<dbReference type="InterPro" id="IPR018800">
    <property type="entry name" value="PRCC"/>
</dbReference>
<dbReference type="Proteomes" id="UP000193648">
    <property type="component" value="Unassembled WGS sequence"/>
</dbReference>
<evidence type="ECO:0000313" key="3">
    <source>
        <dbReference type="Proteomes" id="UP000193648"/>
    </source>
</evidence>
<dbReference type="PANTHER" id="PTHR13621:SF2">
    <property type="entry name" value="PROLINE-RICH PROTEIN PRCC"/>
    <property type="match status" value="1"/>
</dbReference>
<dbReference type="Pfam" id="PF10253">
    <property type="entry name" value="PRCC"/>
    <property type="match status" value="1"/>
</dbReference>
<dbReference type="InParanoid" id="A0A1Y2H380"/>
<dbReference type="GO" id="GO:0005634">
    <property type="term" value="C:nucleus"/>
    <property type="evidence" value="ECO:0007669"/>
    <property type="project" value="TreeGrafter"/>
</dbReference>
<accession>A0A1Y2H380</accession>
<evidence type="ECO:0000313" key="2">
    <source>
        <dbReference type="EMBL" id="ORZ29010.1"/>
    </source>
</evidence>
<dbReference type="GeneID" id="33572952"/>
<sequence>MDQIQMTLIQNQLLSSPQVLAHQRERRQHQQQLKLHKLGMRKARDMPINVVDISAKDQMSQAQHVRMAMGANGGQPKPVNLASIEHLKPSLGQKRKHNIMSLAYQAKANEQQLNASWAASRRTKAETQSKYGF</sequence>
<comment type="caution">
    <text evidence="2">The sequence shown here is derived from an EMBL/GenBank/DDBJ whole genome shotgun (WGS) entry which is preliminary data.</text>
</comment>
<gene>
    <name evidence="2" type="ORF">BCR41DRAFT_9820</name>
</gene>
<dbReference type="EMBL" id="MCFF01000001">
    <property type="protein sequence ID" value="ORZ29010.1"/>
    <property type="molecule type" value="Genomic_DNA"/>
</dbReference>
<protein>
    <submittedName>
        <fullName evidence="2">Proline-rich protein</fullName>
    </submittedName>
</protein>